<sequence length="103" mass="11704">MNAILPEQTDTTKKDAKNLRNRISYQKIPTEKRVALLALRRAKYSALTHALPQNLTAVHFTKTDSGRQIRRLQYESPGFCCSNGSIKLVSHKLPQALKSLLWN</sequence>
<comment type="caution">
    <text evidence="1">The sequence shown here is derived from an EMBL/GenBank/DDBJ whole genome shotgun (WGS) entry which is preliminary data.</text>
</comment>
<accession>A0A9J5W0K8</accession>
<dbReference type="EMBL" id="JACXVP010000025">
    <property type="protein sequence ID" value="KAG5568887.1"/>
    <property type="molecule type" value="Genomic_DNA"/>
</dbReference>
<gene>
    <name evidence="1" type="ORF">H5410_064096</name>
</gene>
<proteinExistence type="predicted"/>
<protein>
    <submittedName>
        <fullName evidence="1">Uncharacterized protein</fullName>
    </submittedName>
</protein>
<dbReference type="OrthoDB" id="108332at2759"/>
<organism evidence="1 2">
    <name type="scientific">Solanum commersonii</name>
    <name type="common">Commerson's wild potato</name>
    <name type="synonym">Commerson's nightshade</name>
    <dbReference type="NCBI Taxonomy" id="4109"/>
    <lineage>
        <taxon>Eukaryota</taxon>
        <taxon>Viridiplantae</taxon>
        <taxon>Streptophyta</taxon>
        <taxon>Embryophyta</taxon>
        <taxon>Tracheophyta</taxon>
        <taxon>Spermatophyta</taxon>
        <taxon>Magnoliopsida</taxon>
        <taxon>eudicotyledons</taxon>
        <taxon>Gunneridae</taxon>
        <taxon>Pentapetalae</taxon>
        <taxon>asterids</taxon>
        <taxon>lamiids</taxon>
        <taxon>Solanales</taxon>
        <taxon>Solanaceae</taxon>
        <taxon>Solanoideae</taxon>
        <taxon>Solaneae</taxon>
        <taxon>Solanum</taxon>
    </lineage>
</organism>
<dbReference type="Proteomes" id="UP000824120">
    <property type="component" value="Unassembled WGS sequence"/>
</dbReference>
<reference evidence="1" key="1">
    <citation type="submission" date="2020-09" db="EMBL/GenBank/DDBJ databases">
        <title>De no assembly of potato wild relative species, Solanum commersonii.</title>
        <authorList>
            <person name="Cho K."/>
        </authorList>
    </citation>
    <scope>NUCLEOTIDE SEQUENCE</scope>
    <source>
        <strain evidence="1">LZ3.2</strain>
        <tissue evidence="1">Leaf</tissue>
    </source>
</reference>
<dbReference type="AlphaFoldDB" id="A0A9J5W0K8"/>
<evidence type="ECO:0000313" key="2">
    <source>
        <dbReference type="Proteomes" id="UP000824120"/>
    </source>
</evidence>
<name>A0A9J5W0K8_SOLCO</name>
<evidence type="ECO:0000313" key="1">
    <source>
        <dbReference type="EMBL" id="KAG5568887.1"/>
    </source>
</evidence>
<keyword evidence="2" id="KW-1185">Reference proteome</keyword>